<comment type="caution">
    <text evidence="4">The sequence shown here is derived from an EMBL/GenBank/DDBJ whole genome shotgun (WGS) entry which is preliminary data.</text>
</comment>
<keyword evidence="1 2" id="KW-0175">Coiled coil</keyword>
<dbReference type="SMART" id="SM00061">
    <property type="entry name" value="MATH"/>
    <property type="match status" value="1"/>
</dbReference>
<feature type="coiled-coil region" evidence="2">
    <location>
        <begin position="250"/>
        <end position="298"/>
    </location>
</feature>
<dbReference type="InterPro" id="IPR008974">
    <property type="entry name" value="TRAF-like"/>
</dbReference>
<evidence type="ECO:0000256" key="1">
    <source>
        <dbReference type="ARBA" id="ARBA00023054"/>
    </source>
</evidence>
<dbReference type="Proteomes" id="UP001457282">
    <property type="component" value="Unassembled WGS sequence"/>
</dbReference>
<protein>
    <recommendedName>
        <fullName evidence="3">MATH domain-containing protein</fullName>
    </recommendedName>
</protein>
<dbReference type="FunFam" id="2.60.210.10:FF:000005">
    <property type="entry name" value="Ubiquitin carboxyl-terminal hydrolase 13"/>
    <property type="match status" value="1"/>
</dbReference>
<dbReference type="EMBL" id="JBEDUW010000007">
    <property type="protein sequence ID" value="KAK9912374.1"/>
    <property type="molecule type" value="Genomic_DNA"/>
</dbReference>
<reference evidence="4 5" key="1">
    <citation type="journal article" date="2023" name="G3 (Bethesda)">
        <title>A chromosome-length genome assembly and annotation of blackberry (Rubus argutus, cv. 'Hillquist').</title>
        <authorList>
            <person name="Bruna T."/>
            <person name="Aryal R."/>
            <person name="Dudchenko O."/>
            <person name="Sargent D.J."/>
            <person name="Mead D."/>
            <person name="Buti M."/>
            <person name="Cavallini A."/>
            <person name="Hytonen T."/>
            <person name="Andres J."/>
            <person name="Pham M."/>
            <person name="Weisz D."/>
            <person name="Mascagni F."/>
            <person name="Usai G."/>
            <person name="Natali L."/>
            <person name="Bassil N."/>
            <person name="Fernandez G.E."/>
            <person name="Lomsadze A."/>
            <person name="Armour M."/>
            <person name="Olukolu B."/>
            <person name="Poorten T."/>
            <person name="Britton C."/>
            <person name="Davik J."/>
            <person name="Ashrafi H."/>
            <person name="Aiden E.L."/>
            <person name="Borodovsky M."/>
            <person name="Worthington M."/>
        </authorList>
    </citation>
    <scope>NUCLEOTIDE SEQUENCE [LARGE SCALE GENOMIC DNA]</scope>
    <source>
        <strain evidence="4">PI 553951</strain>
    </source>
</reference>
<dbReference type="PROSITE" id="PS50144">
    <property type="entry name" value="MATH"/>
    <property type="match status" value="1"/>
</dbReference>
<evidence type="ECO:0000313" key="4">
    <source>
        <dbReference type="EMBL" id="KAK9912374.1"/>
    </source>
</evidence>
<evidence type="ECO:0000256" key="2">
    <source>
        <dbReference type="SAM" id="Coils"/>
    </source>
</evidence>
<feature type="domain" description="MATH" evidence="3">
    <location>
        <begin position="11"/>
        <end position="137"/>
    </location>
</feature>
<organism evidence="4 5">
    <name type="scientific">Rubus argutus</name>
    <name type="common">Southern blackberry</name>
    <dbReference type="NCBI Taxonomy" id="59490"/>
    <lineage>
        <taxon>Eukaryota</taxon>
        <taxon>Viridiplantae</taxon>
        <taxon>Streptophyta</taxon>
        <taxon>Embryophyta</taxon>
        <taxon>Tracheophyta</taxon>
        <taxon>Spermatophyta</taxon>
        <taxon>Magnoliopsida</taxon>
        <taxon>eudicotyledons</taxon>
        <taxon>Gunneridae</taxon>
        <taxon>Pentapetalae</taxon>
        <taxon>rosids</taxon>
        <taxon>fabids</taxon>
        <taxon>Rosales</taxon>
        <taxon>Rosaceae</taxon>
        <taxon>Rosoideae</taxon>
        <taxon>Rosoideae incertae sedis</taxon>
        <taxon>Rubus</taxon>
    </lineage>
</organism>
<dbReference type="CDD" id="cd00121">
    <property type="entry name" value="MATH"/>
    <property type="match status" value="1"/>
</dbReference>
<dbReference type="PANTHER" id="PTHR46236:SF35">
    <property type="entry name" value="MATH DOMAIN-CONTAINING PROTEIN"/>
    <property type="match status" value="1"/>
</dbReference>
<dbReference type="Gene3D" id="2.60.210.10">
    <property type="entry name" value="Apoptosis, Tumor Necrosis Factor Receptor Associated Protein 2, Chain A"/>
    <property type="match status" value="1"/>
</dbReference>
<dbReference type="SUPFAM" id="SSF49599">
    <property type="entry name" value="TRAF domain-like"/>
    <property type="match status" value="1"/>
</dbReference>
<evidence type="ECO:0000259" key="3">
    <source>
        <dbReference type="PROSITE" id="PS50144"/>
    </source>
</evidence>
<gene>
    <name evidence="4" type="ORF">M0R45_036241</name>
</gene>
<proteinExistence type="predicted"/>
<dbReference type="Pfam" id="PF22486">
    <property type="entry name" value="MATH_2"/>
    <property type="match status" value="1"/>
</dbReference>
<sequence length="313" mass="35827">MKKEDQDDLVSGTFTWKIDQFSNLKAIKYYSDVFVIGGFKWRILIHPKGNNVGDYLSMYLDVADSSTLTSGSSRYAKFSLIAVNQLDRKWSITKDTEHEFTADESDWGFTSFMRLSEIHDLPRGYLVGDNVVVEAEVSVRKGDIKILENETGDLIDFKGLGRIELAFHALLEEVCLSHPSLIECQQKRSRRFVEYALTTLGRLLHFLKTRKLKDLNQDGYESLQLLWEELETFKFDLAWLQPHVQSVLGTKNMAGRVERMREDVNILENEIKSRRAMLAAAEVDLERAKGDLVKAEQEYKMGDLASVIGYPLA</sequence>
<dbReference type="PANTHER" id="PTHR46236">
    <property type="entry name" value="TRAF-LIKE SUPERFAMILY PROTEIN"/>
    <property type="match status" value="1"/>
</dbReference>
<dbReference type="InterPro" id="IPR002083">
    <property type="entry name" value="MATH/TRAF_dom"/>
</dbReference>
<dbReference type="InterPro" id="IPR050804">
    <property type="entry name" value="MCC"/>
</dbReference>
<dbReference type="AlphaFoldDB" id="A0AAW1VY97"/>
<evidence type="ECO:0000313" key="5">
    <source>
        <dbReference type="Proteomes" id="UP001457282"/>
    </source>
</evidence>
<accession>A0AAW1VY97</accession>
<keyword evidence="5" id="KW-1185">Reference proteome</keyword>
<name>A0AAW1VY97_RUBAR</name>